<evidence type="ECO:0000313" key="1">
    <source>
        <dbReference type="EMBL" id="KAK8405311.1"/>
    </source>
</evidence>
<dbReference type="AlphaFoldDB" id="A0AAW0V0D8"/>
<dbReference type="EMBL" id="JARAKH010000003">
    <property type="protein sequence ID" value="KAK8405311.1"/>
    <property type="molecule type" value="Genomic_DNA"/>
</dbReference>
<gene>
    <name evidence="1" type="ORF">O3P69_001703</name>
</gene>
<comment type="caution">
    <text evidence="1">The sequence shown here is derived from an EMBL/GenBank/DDBJ whole genome shotgun (WGS) entry which is preliminary data.</text>
</comment>
<proteinExistence type="predicted"/>
<keyword evidence="2" id="KW-1185">Reference proteome</keyword>
<protein>
    <submittedName>
        <fullName evidence="1">Uncharacterized protein</fullName>
    </submittedName>
</protein>
<name>A0AAW0V0D8_SCYPA</name>
<dbReference type="Proteomes" id="UP001487740">
    <property type="component" value="Unassembled WGS sequence"/>
</dbReference>
<reference evidence="1 2" key="1">
    <citation type="submission" date="2023-03" db="EMBL/GenBank/DDBJ databases">
        <title>High-quality genome of Scylla paramamosain provides insights in environmental adaptation.</title>
        <authorList>
            <person name="Zhang L."/>
        </authorList>
    </citation>
    <scope>NUCLEOTIDE SEQUENCE [LARGE SCALE GENOMIC DNA]</scope>
    <source>
        <strain evidence="1">LZ_2023a</strain>
        <tissue evidence="1">Muscle</tissue>
    </source>
</reference>
<organism evidence="1 2">
    <name type="scientific">Scylla paramamosain</name>
    <name type="common">Mud crab</name>
    <dbReference type="NCBI Taxonomy" id="85552"/>
    <lineage>
        <taxon>Eukaryota</taxon>
        <taxon>Metazoa</taxon>
        <taxon>Ecdysozoa</taxon>
        <taxon>Arthropoda</taxon>
        <taxon>Crustacea</taxon>
        <taxon>Multicrustacea</taxon>
        <taxon>Malacostraca</taxon>
        <taxon>Eumalacostraca</taxon>
        <taxon>Eucarida</taxon>
        <taxon>Decapoda</taxon>
        <taxon>Pleocyemata</taxon>
        <taxon>Brachyura</taxon>
        <taxon>Eubrachyura</taxon>
        <taxon>Portunoidea</taxon>
        <taxon>Portunidae</taxon>
        <taxon>Portuninae</taxon>
        <taxon>Scylla</taxon>
    </lineage>
</organism>
<sequence>MITAPSPRAINTTSLPGSVDLRRAPHLIAPRLGGFQDSPHIASATVQKTVKNRQSFGRISTSDYENLANRIEAAGGVLPYVPCLIASYSDPTNFYTCAKRRLQNGSPLWLYFMGDSKIRDLFDEFLTLTDPACNYIVSYWNLSNPWPAVRKNLFFLRWSDMEATTPALLGMRVTYTFRKFYSMEPSRLNDTQEITQLRLWASGGEPPPNLLVIGYSTWMMLWHKNANKLGILDFLDGLRQMHSLVMPLLQKISQRTRVLVLCQSRFRPYSDASLKQRGALTPANFDWSEATALYFLRHGAEVNPYATIVQSALLLDNLNSTSSHSDVWWWDSGLPLNLAAHQECEELHRLKLTDHPVYRDSFLSCNDPHHAGRLANTDLVVMLLNMICNSVLQLDQRHCCS</sequence>
<accession>A0AAW0V0D8</accession>
<evidence type="ECO:0000313" key="2">
    <source>
        <dbReference type="Proteomes" id="UP001487740"/>
    </source>
</evidence>